<evidence type="ECO:0000313" key="2">
    <source>
        <dbReference type="Proteomes" id="UP001195196"/>
    </source>
</evidence>
<comment type="caution">
    <text evidence="1">The sequence shown here is derived from an EMBL/GenBank/DDBJ whole genome shotgun (WGS) entry which is preliminary data.</text>
</comment>
<dbReference type="AlphaFoldDB" id="A0AAW4G7M7"/>
<gene>
    <name evidence="1" type="ORF">JTZ10_16255</name>
</gene>
<dbReference type="EMBL" id="JAFFGU010000007">
    <property type="protein sequence ID" value="MBM7279303.1"/>
    <property type="molecule type" value="Genomic_DNA"/>
</dbReference>
<proteinExistence type="predicted"/>
<dbReference type="Proteomes" id="UP001195196">
    <property type="component" value="Unassembled WGS sequence"/>
</dbReference>
<sequence>MPAAMLNTPTIVSSRSGSIPPIRLSRSSFSDGERIVIRQAGAFVTIPDADLARLLTALKEV</sequence>
<organism evidence="1 2">
    <name type="scientific">Gordonia rubripertincta</name>
    <name type="common">Rhodococcus corallinus</name>
    <dbReference type="NCBI Taxonomy" id="36822"/>
    <lineage>
        <taxon>Bacteria</taxon>
        <taxon>Bacillati</taxon>
        <taxon>Actinomycetota</taxon>
        <taxon>Actinomycetes</taxon>
        <taxon>Mycobacteriales</taxon>
        <taxon>Gordoniaceae</taxon>
        <taxon>Gordonia</taxon>
    </lineage>
</organism>
<evidence type="ECO:0008006" key="3">
    <source>
        <dbReference type="Google" id="ProtNLM"/>
    </source>
</evidence>
<accession>A0AAW4G7M7</accession>
<evidence type="ECO:0000313" key="1">
    <source>
        <dbReference type="EMBL" id="MBM7279303.1"/>
    </source>
</evidence>
<protein>
    <recommendedName>
        <fullName evidence="3">Transposase</fullName>
    </recommendedName>
</protein>
<dbReference type="RefSeq" id="WP_204718414.1">
    <property type="nucleotide sequence ID" value="NZ_JAFFGU010000007.1"/>
</dbReference>
<reference evidence="1" key="1">
    <citation type="submission" date="2021-02" db="EMBL/GenBank/DDBJ databases">
        <title>Taxonomy, biology and ecology of Rhodococcus bacteria occurring in California pistachio and other woody hosts as revealed by genome sequence analyses.</title>
        <authorList>
            <person name="Riely B."/>
            <person name="Gai Y."/>
        </authorList>
    </citation>
    <scope>NUCLEOTIDE SEQUENCE</scope>
    <source>
        <strain evidence="1">BP-295</strain>
    </source>
</reference>
<name>A0AAW4G7M7_GORRU</name>